<protein>
    <submittedName>
        <fullName evidence="4">CocE/NonD family hydrolase</fullName>
    </submittedName>
</protein>
<evidence type="ECO:0000256" key="2">
    <source>
        <dbReference type="SAM" id="MobiDB-lite"/>
    </source>
</evidence>
<dbReference type="NCBIfam" id="TIGR00976">
    <property type="entry name" value="CocE_NonD"/>
    <property type="match status" value="1"/>
</dbReference>
<evidence type="ECO:0000256" key="1">
    <source>
        <dbReference type="ARBA" id="ARBA00022801"/>
    </source>
</evidence>
<evidence type="ECO:0000313" key="4">
    <source>
        <dbReference type="EMBL" id="MCU7380241.1"/>
    </source>
</evidence>
<dbReference type="Pfam" id="PF02129">
    <property type="entry name" value="Peptidase_S15"/>
    <property type="match status" value="1"/>
</dbReference>
<evidence type="ECO:0000259" key="3">
    <source>
        <dbReference type="SMART" id="SM00939"/>
    </source>
</evidence>
<organism evidence="4 5">
    <name type="scientific">Hominibacterium faecale</name>
    <dbReference type="NCBI Taxonomy" id="2839743"/>
    <lineage>
        <taxon>Bacteria</taxon>
        <taxon>Bacillati</taxon>
        <taxon>Bacillota</taxon>
        <taxon>Clostridia</taxon>
        <taxon>Peptostreptococcales</taxon>
        <taxon>Anaerovoracaceae</taxon>
        <taxon>Hominibacterium</taxon>
    </lineage>
</organism>
<dbReference type="Gene3D" id="3.40.50.1820">
    <property type="entry name" value="alpha/beta hydrolase"/>
    <property type="match status" value="1"/>
</dbReference>
<dbReference type="InterPro" id="IPR005674">
    <property type="entry name" value="CocE/Ser_esterase"/>
</dbReference>
<proteinExistence type="predicted"/>
<dbReference type="Gene3D" id="1.10.3020.10">
    <property type="entry name" value="alpha-amino acid ester hydrolase ( Helical cap domain)"/>
    <property type="match status" value="1"/>
</dbReference>
<reference evidence="4" key="1">
    <citation type="submission" date="2022-09" db="EMBL/GenBank/DDBJ databases">
        <title>Culturomic study of gut microbiota in children with autism spectrum disorder.</title>
        <authorList>
            <person name="Efimov B.A."/>
            <person name="Chaplin A.V."/>
            <person name="Sokolova S.R."/>
            <person name="Pikina A.P."/>
            <person name="Korzhanova M."/>
            <person name="Belova V."/>
            <person name="Korostin D."/>
        </authorList>
    </citation>
    <scope>NUCLEOTIDE SEQUENCE</scope>
    <source>
        <strain evidence="4">ASD5510</strain>
    </source>
</reference>
<gene>
    <name evidence="4" type="ORF">OBO34_18070</name>
</gene>
<sequence length="584" mass="66621">MEKISKPGVYSGYSETSYDGWKRFSEYVKMRDGVKIAVDYYRPTRQGVLEEEPLPVVWIFTPYDYRTVFATGKFTDGTEYAPDLEEDTLGQAKLLVSHGYVFAAAEVRGTGASFGFRQSVNSDQEAWDGYEMCAWLARQSWSNGKVGTFGYSYYGATQMEMLRKRPPALKAAFIGMTDLDKYDGWVRGGSLRAFGTQPDAAYLDDLRNVPVGELESEAAKAELEKAVVQHRFSTRQAENMKACPYRDSWCEDTDTRLWEDISHVTYLADINQAQTALYLYGGWRDVFRRDTMMMYCNLKQPKKLLFGPWWHMDHRPGFDMAAEKLRFFDYWLKDIENGLMEEPPIYYSTGNAREGGEWSFAGSWPLPDTERQSFFLGGETSKTAPSINDGGLSKNAPEEESGQDEYQVVYDIRENIDNHTQTEDRDKKGLTYTSQPLEQDLTVTGHPTMDLWISSSSDDGDFFVHLIDVDEEGKGTYLSDGKLRASLRAVSQPPYDFLGLPWHRCCQEDEHKLTPGKPYRLQMDLQPLSHLFCKGHRIRVTITCACQKVYFIQEAEPPAVTIYRDAVHTSYISLPVVKQQGGIK</sequence>
<dbReference type="Proteomes" id="UP001065549">
    <property type="component" value="Unassembled WGS sequence"/>
</dbReference>
<dbReference type="SUPFAM" id="SSF49785">
    <property type="entry name" value="Galactose-binding domain-like"/>
    <property type="match status" value="1"/>
</dbReference>
<dbReference type="InterPro" id="IPR008979">
    <property type="entry name" value="Galactose-bd-like_sf"/>
</dbReference>
<dbReference type="GO" id="GO:0008239">
    <property type="term" value="F:dipeptidyl-peptidase activity"/>
    <property type="evidence" value="ECO:0007669"/>
    <property type="project" value="InterPro"/>
</dbReference>
<dbReference type="SMART" id="SM00939">
    <property type="entry name" value="PepX_C"/>
    <property type="match status" value="1"/>
</dbReference>
<dbReference type="InterPro" id="IPR029058">
    <property type="entry name" value="AB_hydrolase_fold"/>
</dbReference>
<dbReference type="Gene3D" id="2.60.120.260">
    <property type="entry name" value="Galactose-binding domain-like"/>
    <property type="match status" value="1"/>
</dbReference>
<name>A0A9J6QXP2_9FIRM</name>
<keyword evidence="5" id="KW-1185">Reference proteome</keyword>
<dbReference type="SUPFAM" id="SSF53474">
    <property type="entry name" value="alpha/beta-Hydrolases"/>
    <property type="match status" value="1"/>
</dbReference>
<dbReference type="Pfam" id="PF08530">
    <property type="entry name" value="PepX_C"/>
    <property type="match status" value="1"/>
</dbReference>
<keyword evidence="1 4" id="KW-0378">Hydrolase</keyword>
<dbReference type="AlphaFoldDB" id="A0A9J6QXP2"/>
<dbReference type="InterPro" id="IPR013736">
    <property type="entry name" value="Xaa-Pro_dipept_C"/>
</dbReference>
<dbReference type="RefSeq" id="WP_253020259.1">
    <property type="nucleotide sequence ID" value="NZ_JAOSHN010000008.1"/>
</dbReference>
<feature type="region of interest" description="Disordered" evidence="2">
    <location>
        <begin position="379"/>
        <end position="404"/>
    </location>
</feature>
<feature type="domain" description="Xaa-Pro dipeptidyl-peptidase C-terminal" evidence="3">
    <location>
        <begin position="325"/>
        <end position="573"/>
    </location>
</feature>
<dbReference type="InterPro" id="IPR000383">
    <property type="entry name" value="Xaa-Pro-like_dom"/>
</dbReference>
<evidence type="ECO:0000313" key="5">
    <source>
        <dbReference type="Proteomes" id="UP001065549"/>
    </source>
</evidence>
<dbReference type="EMBL" id="JAOSHN010000008">
    <property type="protein sequence ID" value="MCU7380241.1"/>
    <property type="molecule type" value="Genomic_DNA"/>
</dbReference>
<accession>A0A9J6QXP2</accession>
<comment type="caution">
    <text evidence="4">The sequence shown here is derived from an EMBL/GenBank/DDBJ whole genome shotgun (WGS) entry which is preliminary data.</text>
</comment>